<keyword evidence="2" id="KW-1185">Reference proteome</keyword>
<sequence length="192" mass="21882">MDLRHSHRSLLLRDLERGRRRTQQCHQPSSMVIRVLGIRGIAEIGMMRGRRRLPLWLEWRRGKRQRPLRMRVLVGLRWVGKGGVDRMVVEGRRLGRKGVGASGGRRVGGGGRRERGRRQIRVSDSDEILGIRGGIGERGRGRRWGLNCKQLVKDGPAYVCYRLSGEYVWWVRMDLGKRAPAGECALGSVVVK</sequence>
<protein>
    <submittedName>
        <fullName evidence="1">Altered inheritance of mitochondria protein 23</fullName>
    </submittedName>
</protein>
<comment type="caution">
    <text evidence="1">The sequence shown here is derived from an EMBL/GenBank/DDBJ whole genome shotgun (WGS) entry which is preliminary data.</text>
</comment>
<evidence type="ECO:0000313" key="1">
    <source>
        <dbReference type="EMBL" id="GER54958.1"/>
    </source>
</evidence>
<reference evidence="2" key="1">
    <citation type="journal article" date="2019" name="Curr. Biol.">
        <title>Genome Sequence of Striga asiatica Provides Insight into the Evolution of Plant Parasitism.</title>
        <authorList>
            <person name="Yoshida S."/>
            <person name="Kim S."/>
            <person name="Wafula E.K."/>
            <person name="Tanskanen J."/>
            <person name="Kim Y.M."/>
            <person name="Honaas L."/>
            <person name="Yang Z."/>
            <person name="Spallek T."/>
            <person name="Conn C.E."/>
            <person name="Ichihashi Y."/>
            <person name="Cheong K."/>
            <person name="Cui S."/>
            <person name="Der J.P."/>
            <person name="Gundlach H."/>
            <person name="Jiao Y."/>
            <person name="Hori C."/>
            <person name="Ishida J.K."/>
            <person name="Kasahara H."/>
            <person name="Kiba T."/>
            <person name="Kim M.S."/>
            <person name="Koo N."/>
            <person name="Laohavisit A."/>
            <person name="Lee Y.H."/>
            <person name="Lumba S."/>
            <person name="McCourt P."/>
            <person name="Mortimer J.C."/>
            <person name="Mutuku J.M."/>
            <person name="Nomura T."/>
            <person name="Sasaki-Sekimoto Y."/>
            <person name="Seto Y."/>
            <person name="Wang Y."/>
            <person name="Wakatake T."/>
            <person name="Sakakibara H."/>
            <person name="Demura T."/>
            <person name="Yamaguchi S."/>
            <person name="Yoneyama K."/>
            <person name="Manabe R.I."/>
            <person name="Nelson D.C."/>
            <person name="Schulman A.H."/>
            <person name="Timko M.P."/>
            <person name="dePamphilis C.W."/>
            <person name="Choi D."/>
            <person name="Shirasu K."/>
        </authorList>
    </citation>
    <scope>NUCLEOTIDE SEQUENCE [LARGE SCALE GENOMIC DNA]</scope>
    <source>
        <strain evidence="2">cv. UVA1</strain>
    </source>
</reference>
<gene>
    <name evidence="1" type="ORF">STAS_32592</name>
</gene>
<dbReference type="EMBL" id="BKCP01011625">
    <property type="protein sequence ID" value="GER54958.1"/>
    <property type="molecule type" value="Genomic_DNA"/>
</dbReference>
<organism evidence="1 2">
    <name type="scientific">Striga asiatica</name>
    <name type="common">Asiatic witchweed</name>
    <name type="synonym">Buchnera asiatica</name>
    <dbReference type="NCBI Taxonomy" id="4170"/>
    <lineage>
        <taxon>Eukaryota</taxon>
        <taxon>Viridiplantae</taxon>
        <taxon>Streptophyta</taxon>
        <taxon>Embryophyta</taxon>
        <taxon>Tracheophyta</taxon>
        <taxon>Spermatophyta</taxon>
        <taxon>Magnoliopsida</taxon>
        <taxon>eudicotyledons</taxon>
        <taxon>Gunneridae</taxon>
        <taxon>Pentapetalae</taxon>
        <taxon>asterids</taxon>
        <taxon>lamiids</taxon>
        <taxon>Lamiales</taxon>
        <taxon>Orobanchaceae</taxon>
        <taxon>Buchnereae</taxon>
        <taxon>Striga</taxon>
    </lineage>
</organism>
<dbReference type="Proteomes" id="UP000325081">
    <property type="component" value="Unassembled WGS sequence"/>
</dbReference>
<dbReference type="OrthoDB" id="21128at2759"/>
<evidence type="ECO:0000313" key="2">
    <source>
        <dbReference type="Proteomes" id="UP000325081"/>
    </source>
</evidence>
<proteinExistence type="predicted"/>
<dbReference type="AlphaFoldDB" id="A0A5A7RC11"/>
<accession>A0A5A7RC11</accession>
<name>A0A5A7RC11_STRAF</name>